<evidence type="ECO:0000256" key="1">
    <source>
        <dbReference type="SAM" id="SignalP"/>
    </source>
</evidence>
<organism evidence="2">
    <name type="scientific">Amblyomma americanum</name>
    <name type="common">Lone star tick</name>
    <dbReference type="NCBI Taxonomy" id="6943"/>
    <lineage>
        <taxon>Eukaryota</taxon>
        <taxon>Metazoa</taxon>
        <taxon>Ecdysozoa</taxon>
        <taxon>Arthropoda</taxon>
        <taxon>Chelicerata</taxon>
        <taxon>Arachnida</taxon>
        <taxon>Acari</taxon>
        <taxon>Parasitiformes</taxon>
        <taxon>Ixodida</taxon>
        <taxon>Ixodoidea</taxon>
        <taxon>Ixodidae</taxon>
        <taxon>Amblyomminae</taxon>
        <taxon>Amblyomma</taxon>
    </lineage>
</organism>
<evidence type="ECO:0000313" key="2">
    <source>
        <dbReference type="EMBL" id="JAG91657.1"/>
    </source>
</evidence>
<accession>A0A0C9SCV3</accession>
<dbReference type="AlphaFoldDB" id="A0A0C9SCV3"/>
<name>A0A0C9SCV3_AMBAM</name>
<feature type="chain" id="PRO_5002203400" evidence="1">
    <location>
        <begin position="21"/>
        <end position="101"/>
    </location>
</feature>
<protein>
    <submittedName>
        <fullName evidence="2">Putative secreted protein</fullName>
    </submittedName>
</protein>
<keyword evidence="1" id="KW-0732">Signal</keyword>
<sequence>MFLTFAVFAMGCSDWYSASAENKRCHPMIAKRSMSGTELQDKKSTWKTCHVRKKRTVEASDSPISATTCPYFCGNDAENDSHEDVRFSSLCVFPSTLCVFP</sequence>
<feature type="signal peptide" evidence="1">
    <location>
        <begin position="1"/>
        <end position="20"/>
    </location>
</feature>
<dbReference type="EMBL" id="GBZX01001083">
    <property type="protein sequence ID" value="JAG91657.1"/>
    <property type="molecule type" value="mRNA"/>
</dbReference>
<reference evidence="2" key="1">
    <citation type="journal article" date="2015" name="PLoS ONE">
        <title>An Insight into the Sialome of the Lone Star Tick, Amblyomma americanum, with a Glimpse on Its Time Dependent Gene Expression.</title>
        <authorList>
            <person name="Karim S."/>
            <person name="Ribeiro J.M."/>
        </authorList>
    </citation>
    <scope>NUCLEOTIDE SEQUENCE</scope>
    <source>
        <tissue evidence="2">Salivary gland</tissue>
    </source>
</reference>
<proteinExistence type="evidence at transcript level"/>